<feature type="region of interest" description="Disordered" evidence="1">
    <location>
        <begin position="223"/>
        <end position="302"/>
    </location>
</feature>
<feature type="region of interest" description="Disordered" evidence="1">
    <location>
        <begin position="36"/>
        <end position="63"/>
    </location>
</feature>
<dbReference type="EMBL" id="JAVRRG010000116">
    <property type="protein sequence ID" value="KAK5084076.1"/>
    <property type="molecule type" value="Genomic_DNA"/>
</dbReference>
<evidence type="ECO:0000313" key="2">
    <source>
        <dbReference type="EMBL" id="KAK5084076.1"/>
    </source>
</evidence>
<reference evidence="2 3" key="1">
    <citation type="submission" date="2023-08" db="EMBL/GenBank/DDBJ databases">
        <title>Black Yeasts Isolated from many extreme environments.</title>
        <authorList>
            <person name="Coleine C."/>
            <person name="Stajich J.E."/>
            <person name="Selbmann L."/>
        </authorList>
    </citation>
    <scope>NUCLEOTIDE SEQUENCE [LARGE SCALE GENOMIC DNA]</scope>
    <source>
        <strain evidence="2 3">CCFEE 5885</strain>
    </source>
</reference>
<evidence type="ECO:0000256" key="1">
    <source>
        <dbReference type="SAM" id="MobiDB-lite"/>
    </source>
</evidence>
<keyword evidence="3" id="KW-1185">Reference proteome</keyword>
<feature type="region of interest" description="Disordered" evidence="1">
    <location>
        <begin position="164"/>
        <end position="197"/>
    </location>
</feature>
<feature type="compositionally biased region" description="Basic and acidic residues" evidence="1">
    <location>
        <begin position="289"/>
        <end position="302"/>
    </location>
</feature>
<feature type="compositionally biased region" description="Basic and acidic residues" evidence="1">
    <location>
        <begin position="36"/>
        <end position="61"/>
    </location>
</feature>
<sequence length="302" mass="32788">MSKAADPYYQRRQIPNEFIEGVGESGLSPTEEVVNRERKYSRDGGDVRHHFWNPKGKDGKLDPYYQRKPVSSAMIHDVGDTGLTREEEHLNRERKYSVNGADVRRFSDSTKGGFHPTDDPYYGRKPVSKHEIHGVGDTQMSAAEAYERRDSKIAFADFSGDPFQELTGRGHRQSVSGMAGPAAAAHARRRSSAVAPDAVVAAEHHHSGYDGDSRLAPIQSRADDEITPSTSGASGYGAANDAPQISSTNAPRVGPTATATSTTTTSTDLRHNTGHHIGGTGHTTFYDAATRDLDNIAPEERA</sequence>
<feature type="compositionally biased region" description="Low complexity" evidence="1">
    <location>
        <begin position="174"/>
        <end position="185"/>
    </location>
</feature>
<feature type="compositionally biased region" description="Low complexity" evidence="1">
    <location>
        <begin position="256"/>
        <end position="267"/>
    </location>
</feature>
<name>A0ABR0K2E7_9EURO</name>
<protein>
    <submittedName>
        <fullName evidence="2">Uncharacterized protein</fullName>
    </submittedName>
</protein>
<organism evidence="2 3">
    <name type="scientific">Lithohypha guttulata</name>
    <dbReference type="NCBI Taxonomy" id="1690604"/>
    <lineage>
        <taxon>Eukaryota</taxon>
        <taxon>Fungi</taxon>
        <taxon>Dikarya</taxon>
        <taxon>Ascomycota</taxon>
        <taxon>Pezizomycotina</taxon>
        <taxon>Eurotiomycetes</taxon>
        <taxon>Chaetothyriomycetidae</taxon>
        <taxon>Chaetothyriales</taxon>
        <taxon>Trichomeriaceae</taxon>
        <taxon>Lithohypha</taxon>
    </lineage>
</organism>
<accession>A0ABR0K2E7</accession>
<dbReference type="Proteomes" id="UP001345013">
    <property type="component" value="Unassembled WGS sequence"/>
</dbReference>
<gene>
    <name evidence="2" type="ORF">LTR24_007574</name>
</gene>
<comment type="caution">
    <text evidence="2">The sequence shown here is derived from an EMBL/GenBank/DDBJ whole genome shotgun (WGS) entry which is preliminary data.</text>
</comment>
<proteinExistence type="predicted"/>
<evidence type="ECO:0000313" key="3">
    <source>
        <dbReference type="Proteomes" id="UP001345013"/>
    </source>
</evidence>